<keyword evidence="6" id="KW-0472">Membrane</keyword>
<sequence>MRLAYHILFKGTLIFFGVFGLVGMVYCQHQRPNIVLILADDIGADDLGCYGNPFVQTPHIDRIAAEGIRFTNAYVTTSSCSPSRCSILSGRYPHNTGAAELHTPLPQDIPTFAGLLHTTGYYTAQAGKWHMGESAKLGFDLIQENNKLNGDGGEALWVKTLQNRPKDKPFFMWFASYDAHRPWGPNDLSGSHISDKVVVPAYMVDADGTREDLAAYYDEISRFDRSIGQVEAELERQGIADNTLIIILSDNGRPFPRAKTRLYDSGAKTPFVVKWPVGIPSEGVVSQSLLSTIDIAPTLLELAGVDVTGSFQGVSFAPLFDQPDREVRHYVFAEHNWHDYEALERMVRTRDFLYVVNMRPALSNQGPADAVGSPSFTDLKHAREAGFLTVAQADVFVTPRPREELFDCRSDPDQLINLASLPGYERELEQHRAMMERWRKETDDTTPDRLTADWFDRETGKPLPTERVRGVMPGTEKEAIRTFNKGPH</sequence>
<dbReference type="PANTHER" id="PTHR42693">
    <property type="entry name" value="ARYLSULFATASE FAMILY MEMBER"/>
    <property type="match status" value="1"/>
</dbReference>
<dbReference type="InterPro" id="IPR024607">
    <property type="entry name" value="Sulfatase_CS"/>
</dbReference>
<dbReference type="EMBL" id="FOQO01000006">
    <property type="protein sequence ID" value="SFI85457.1"/>
    <property type="molecule type" value="Genomic_DNA"/>
</dbReference>
<dbReference type="GO" id="GO:0046872">
    <property type="term" value="F:metal ion binding"/>
    <property type="evidence" value="ECO:0007669"/>
    <property type="project" value="UniProtKB-KW"/>
</dbReference>
<dbReference type="STRING" id="1477437.SAMN05444682_10669"/>
<proteinExistence type="inferred from homology"/>
<feature type="region of interest" description="Disordered" evidence="5">
    <location>
        <begin position="456"/>
        <end position="488"/>
    </location>
</feature>
<dbReference type="PROSITE" id="PS00149">
    <property type="entry name" value="SULFATASE_2"/>
    <property type="match status" value="1"/>
</dbReference>
<evidence type="ECO:0000256" key="4">
    <source>
        <dbReference type="ARBA" id="ARBA00022837"/>
    </source>
</evidence>
<gene>
    <name evidence="8" type="ORF">SAMN05444682_10669</name>
</gene>
<feature type="transmembrane region" description="Helical" evidence="6">
    <location>
        <begin position="7"/>
        <end position="26"/>
    </location>
</feature>
<reference evidence="8 9" key="1">
    <citation type="submission" date="2016-10" db="EMBL/GenBank/DDBJ databases">
        <authorList>
            <person name="de Groot N.N."/>
        </authorList>
    </citation>
    <scope>NUCLEOTIDE SEQUENCE [LARGE SCALE GENOMIC DNA]</scope>
    <source>
        <strain evidence="8 9">RK1</strain>
    </source>
</reference>
<dbReference type="CDD" id="cd16027">
    <property type="entry name" value="SGSH"/>
    <property type="match status" value="1"/>
</dbReference>
<keyword evidence="2" id="KW-0479">Metal-binding</keyword>
<dbReference type="AlphaFoldDB" id="A0A1I3LL69"/>
<keyword evidence="9" id="KW-1185">Reference proteome</keyword>
<dbReference type="Gene3D" id="3.40.720.10">
    <property type="entry name" value="Alkaline Phosphatase, subunit A"/>
    <property type="match status" value="1"/>
</dbReference>
<name>A0A1I3LL69_9SPHI</name>
<dbReference type="RefSeq" id="WP_218146561.1">
    <property type="nucleotide sequence ID" value="NZ_FOQO01000006.1"/>
</dbReference>
<dbReference type="PANTHER" id="PTHR42693:SF53">
    <property type="entry name" value="ENDO-4-O-SULFATASE"/>
    <property type="match status" value="1"/>
</dbReference>
<dbReference type="SUPFAM" id="SSF53649">
    <property type="entry name" value="Alkaline phosphatase-like"/>
    <property type="match status" value="1"/>
</dbReference>
<feature type="compositionally biased region" description="Basic and acidic residues" evidence="5">
    <location>
        <begin position="456"/>
        <end position="480"/>
    </location>
</feature>
<dbReference type="InterPro" id="IPR050738">
    <property type="entry name" value="Sulfatase"/>
</dbReference>
<evidence type="ECO:0000256" key="2">
    <source>
        <dbReference type="ARBA" id="ARBA00022723"/>
    </source>
</evidence>
<evidence type="ECO:0000256" key="5">
    <source>
        <dbReference type="SAM" id="MobiDB-lite"/>
    </source>
</evidence>
<evidence type="ECO:0000256" key="6">
    <source>
        <dbReference type="SAM" id="Phobius"/>
    </source>
</evidence>
<dbReference type="Proteomes" id="UP000198670">
    <property type="component" value="Unassembled WGS sequence"/>
</dbReference>
<keyword evidence="3" id="KW-0378">Hydrolase</keyword>
<keyword evidence="6" id="KW-0812">Transmembrane</keyword>
<accession>A0A1I3LL69</accession>
<dbReference type="Pfam" id="PF00884">
    <property type="entry name" value="Sulfatase"/>
    <property type="match status" value="1"/>
</dbReference>
<evidence type="ECO:0000256" key="3">
    <source>
        <dbReference type="ARBA" id="ARBA00022801"/>
    </source>
</evidence>
<evidence type="ECO:0000313" key="8">
    <source>
        <dbReference type="EMBL" id="SFI85457.1"/>
    </source>
</evidence>
<dbReference type="GO" id="GO:0004065">
    <property type="term" value="F:arylsulfatase activity"/>
    <property type="evidence" value="ECO:0007669"/>
    <property type="project" value="TreeGrafter"/>
</dbReference>
<dbReference type="InterPro" id="IPR000917">
    <property type="entry name" value="Sulfatase_N"/>
</dbReference>
<evidence type="ECO:0000313" key="9">
    <source>
        <dbReference type="Proteomes" id="UP000198670"/>
    </source>
</evidence>
<protein>
    <submittedName>
        <fullName evidence="8">Arylsulfatase A</fullName>
    </submittedName>
</protein>
<evidence type="ECO:0000259" key="7">
    <source>
        <dbReference type="Pfam" id="PF00884"/>
    </source>
</evidence>
<comment type="similarity">
    <text evidence="1">Belongs to the sulfatase family.</text>
</comment>
<keyword evidence="6" id="KW-1133">Transmembrane helix</keyword>
<keyword evidence="4" id="KW-0106">Calcium</keyword>
<feature type="domain" description="Sulfatase N-terminal" evidence="7">
    <location>
        <begin position="32"/>
        <end position="305"/>
    </location>
</feature>
<organism evidence="8 9">
    <name type="scientific">Parapedobacter indicus</name>
    <dbReference type="NCBI Taxonomy" id="1477437"/>
    <lineage>
        <taxon>Bacteria</taxon>
        <taxon>Pseudomonadati</taxon>
        <taxon>Bacteroidota</taxon>
        <taxon>Sphingobacteriia</taxon>
        <taxon>Sphingobacteriales</taxon>
        <taxon>Sphingobacteriaceae</taxon>
        <taxon>Parapedobacter</taxon>
    </lineage>
</organism>
<evidence type="ECO:0000256" key="1">
    <source>
        <dbReference type="ARBA" id="ARBA00008779"/>
    </source>
</evidence>
<dbReference type="InterPro" id="IPR017850">
    <property type="entry name" value="Alkaline_phosphatase_core_sf"/>
</dbReference>